<dbReference type="PANTHER" id="PTHR32385:SF15">
    <property type="entry name" value="INOSITOL PHOSPHOCERAMIDE MANNOSYLTRANSFERASE 1"/>
    <property type="match status" value="1"/>
</dbReference>
<gene>
    <name evidence="4" type="ORF">M430DRAFT_49598</name>
</gene>
<dbReference type="GeneID" id="36576161"/>
<dbReference type="OrthoDB" id="3647at2759"/>
<dbReference type="GO" id="GO:0000030">
    <property type="term" value="F:mannosyltransferase activity"/>
    <property type="evidence" value="ECO:0007669"/>
    <property type="project" value="TreeGrafter"/>
</dbReference>
<feature type="region of interest" description="Disordered" evidence="3">
    <location>
        <begin position="302"/>
        <end position="328"/>
    </location>
</feature>
<sequence length="328" mass="36725">MASQPSLLRPRNRILLVVALLLVTLTYFRSVLRITLLTLALPITWATSSSDFVISAERDGFDVTFANYSVHQQSAQPEYPDLIPPILHQISLGRGPKAEWLEARNSCLQHHVGWETHFWTDENAHALVAEKFPHLKEMWEGYRFPIQKVDALRYMVLYEYGGVVLDMDLDCRRSMGPLRRFGFVSPAAHPVGFSNGMMMASKQHPFVGELVRNLPRFNLNWFGLPYATVMFSTGCHYASVIHTFQKNRSELRILSGPKESPLMHRLNGDVITPLFHHLGASSWHSFDAALIVSLGRLNSGPVSSPHTSSGSARPLPAAPARARAPLPP</sequence>
<dbReference type="GO" id="GO:0051999">
    <property type="term" value="P:mannosyl-inositol phosphorylceramide biosynthetic process"/>
    <property type="evidence" value="ECO:0007669"/>
    <property type="project" value="TreeGrafter"/>
</dbReference>
<protein>
    <submittedName>
        <fullName evidence="4">Glycosyltransferase family 32 protein</fullName>
    </submittedName>
</protein>
<accession>A0A2T3B6S9</accession>
<dbReference type="InterPro" id="IPR029044">
    <property type="entry name" value="Nucleotide-diphossugar_trans"/>
</dbReference>
<dbReference type="SUPFAM" id="SSF53448">
    <property type="entry name" value="Nucleotide-diphospho-sugar transferases"/>
    <property type="match status" value="1"/>
</dbReference>
<name>A0A2T3B6S9_AMORE</name>
<feature type="compositionally biased region" description="Polar residues" evidence="3">
    <location>
        <begin position="302"/>
        <end position="311"/>
    </location>
</feature>
<comment type="similarity">
    <text evidence="1">Belongs to the glycosyltransferase 32 family.</text>
</comment>
<evidence type="ECO:0000256" key="2">
    <source>
        <dbReference type="ARBA" id="ARBA00022679"/>
    </source>
</evidence>
<dbReference type="STRING" id="857342.A0A2T3B6S9"/>
<keyword evidence="2 4" id="KW-0808">Transferase</keyword>
<evidence type="ECO:0000256" key="3">
    <source>
        <dbReference type="SAM" id="MobiDB-lite"/>
    </source>
</evidence>
<dbReference type="GO" id="GO:0016020">
    <property type="term" value="C:membrane"/>
    <property type="evidence" value="ECO:0007669"/>
    <property type="project" value="GOC"/>
</dbReference>
<dbReference type="InterPro" id="IPR007577">
    <property type="entry name" value="GlycoTrfase_DXD_sugar-bd_CS"/>
</dbReference>
<organism evidence="4 5">
    <name type="scientific">Amorphotheca resinae ATCC 22711</name>
    <dbReference type="NCBI Taxonomy" id="857342"/>
    <lineage>
        <taxon>Eukaryota</taxon>
        <taxon>Fungi</taxon>
        <taxon>Dikarya</taxon>
        <taxon>Ascomycota</taxon>
        <taxon>Pezizomycotina</taxon>
        <taxon>Leotiomycetes</taxon>
        <taxon>Helotiales</taxon>
        <taxon>Amorphothecaceae</taxon>
        <taxon>Amorphotheca</taxon>
    </lineage>
</organism>
<dbReference type="RefSeq" id="XP_024722630.1">
    <property type="nucleotide sequence ID" value="XM_024868080.1"/>
</dbReference>
<dbReference type="PANTHER" id="PTHR32385">
    <property type="entry name" value="MANNOSYL PHOSPHORYLINOSITOL CERAMIDE SYNTHASE"/>
    <property type="match status" value="1"/>
</dbReference>
<dbReference type="AlphaFoldDB" id="A0A2T3B6S9"/>
<keyword evidence="5" id="KW-1185">Reference proteome</keyword>
<feature type="compositionally biased region" description="Low complexity" evidence="3">
    <location>
        <begin position="312"/>
        <end position="328"/>
    </location>
</feature>
<dbReference type="EMBL" id="KZ679009">
    <property type="protein sequence ID" value="PSS22475.1"/>
    <property type="molecule type" value="Genomic_DNA"/>
</dbReference>
<proteinExistence type="inferred from homology"/>
<dbReference type="Pfam" id="PF04488">
    <property type="entry name" value="Gly_transf_sug"/>
    <property type="match status" value="1"/>
</dbReference>
<evidence type="ECO:0000313" key="4">
    <source>
        <dbReference type="EMBL" id="PSS22475.1"/>
    </source>
</evidence>
<dbReference type="Proteomes" id="UP000241818">
    <property type="component" value="Unassembled WGS sequence"/>
</dbReference>
<reference evidence="4 5" key="1">
    <citation type="journal article" date="2018" name="New Phytol.">
        <title>Comparative genomics and transcriptomics depict ericoid mycorrhizal fungi as versatile saprotrophs and plant mutualists.</title>
        <authorList>
            <person name="Martino E."/>
            <person name="Morin E."/>
            <person name="Grelet G.A."/>
            <person name="Kuo A."/>
            <person name="Kohler A."/>
            <person name="Daghino S."/>
            <person name="Barry K.W."/>
            <person name="Cichocki N."/>
            <person name="Clum A."/>
            <person name="Dockter R.B."/>
            <person name="Hainaut M."/>
            <person name="Kuo R.C."/>
            <person name="LaButti K."/>
            <person name="Lindahl B.D."/>
            <person name="Lindquist E.A."/>
            <person name="Lipzen A."/>
            <person name="Khouja H.R."/>
            <person name="Magnuson J."/>
            <person name="Murat C."/>
            <person name="Ohm R.A."/>
            <person name="Singer S.W."/>
            <person name="Spatafora J.W."/>
            <person name="Wang M."/>
            <person name="Veneault-Fourrey C."/>
            <person name="Henrissat B."/>
            <person name="Grigoriev I.V."/>
            <person name="Martin F.M."/>
            <person name="Perotto S."/>
        </authorList>
    </citation>
    <scope>NUCLEOTIDE SEQUENCE [LARGE SCALE GENOMIC DNA]</scope>
    <source>
        <strain evidence="4 5">ATCC 22711</strain>
    </source>
</reference>
<dbReference type="InParanoid" id="A0A2T3B6S9"/>
<evidence type="ECO:0000256" key="1">
    <source>
        <dbReference type="ARBA" id="ARBA00009003"/>
    </source>
</evidence>
<dbReference type="InterPro" id="IPR051706">
    <property type="entry name" value="Glycosyltransferase_domain"/>
</dbReference>
<dbReference type="Gene3D" id="3.90.550.20">
    <property type="match status" value="1"/>
</dbReference>
<evidence type="ECO:0000313" key="5">
    <source>
        <dbReference type="Proteomes" id="UP000241818"/>
    </source>
</evidence>